<dbReference type="EMBL" id="LN835308">
    <property type="protein sequence ID" value="CRH03795.1"/>
    <property type="molecule type" value="Genomic_DNA"/>
</dbReference>
<dbReference type="PANTHER" id="PTHR12854:SF7">
    <property type="entry name" value="ATAXIN-2 HOMOLOG"/>
    <property type="match status" value="1"/>
</dbReference>
<dbReference type="GO" id="GO:0003729">
    <property type="term" value="F:mRNA binding"/>
    <property type="evidence" value="ECO:0007669"/>
    <property type="project" value="TreeGrafter"/>
</dbReference>
<dbReference type="SMART" id="SM01272">
    <property type="entry name" value="LsmAD"/>
    <property type="match status" value="1"/>
</dbReference>
<accession>A0A1J1HCZ5</accession>
<feature type="domain" description="LsmAD" evidence="2">
    <location>
        <begin position="173"/>
        <end position="239"/>
    </location>
</feature>
<dbReference type="AlphaFoldDB" id="A0A1J1HCZ5"/>
<protein>
    <submittedName>
        <fullName evidence="3">Ataxin-2 like protein, putative</fullName>
    </submittedName>
</protein>
<name>A0A1J1HCZ5_PLARL</name>
<dbReference type="InterPro" id="IPR045117">
    <property type="entry name" value="ATXN2-like"/>
</dbReference>
<dbReference type="OMA" id="MHADKIA"/>
<evidence type="ECO:0000259" key="2">
    <source>
        <dbReference type="SMART" id="SM01272"/>
    </source>
</evidence>
<dbReference type="KEGG" id="prel:PRELSG_1315400"/>
<reference evidence="3 4" key="1">
    <citation type="submission" date="2015-04" db="EMBL/GenBank/DDBJ databases">
        <authorList>
            <consortium name="Pathogen Informatics"/>
        </authorList>
    </citation>
    <scope>NUCLEOTIDE SEQUENCE [LARGE SCALE GENOMIC DNA]</scope>
    <source>
        <strain evidence="3 4">SGS1</strain>
    </source>
</reference>
<dbReference type="VEuPathDB" id="PlasmoDB:PRELSG_1315400"/>
<evidence type="ECO:0000313" key="4">
    <source>
        <dbReference type="Proteomes" id="UP000220158"/>
    </source>
</evidence>
<sequence>MRKTESGNLQNMNKNINQERLAYVMTCLIGSEVNVHMKDGNEIKGLFHAYNSTIKDDKKEVDISLNYARVLPKNDKVSGPINKAMIIPENLYTIIVGKNINLELKDPDEVKNVKEKFQIDADISEKKKLNSNTANRELKRWICDNSDFDESKLKLDDDLNEPWDQFEHNRKLYGVTTTYKEEIYTTNLDINKIPHHVKIQADKIAKELEYRGMHLDPEDAERDNKELDEEDLFGAVRQNKEKFAKNQKFKKDDNKNKSYQGKFHHLTIKDLKEKIQSVKKENEKKYPTNKQKKINFTISSSNEENSSTNKKNKVSSKNPINKNSEFIGINALNLEPALPKLDEKTRTEWIMFKNQTKNKTSNKKDKTTEKQEFITASREFNEKLANKMNLNKKEANTKSNKEHSGMNQLSVDNQNSVSNITENSKYNNSNETNENKMLGNGTLLNNNNMNFNNSNFNANAMLNNPNMRPYDAYFLNFNNFNNMKNNMIAHNMDYYQNLSLIPESQNQVYPCADPHLYKNGGIRPIYPHNHMEGFKSNFHMNPQLFHQNMNIDVMLNKFQNSMSPVNKDQNHSKFHNDLTPFSVKVVEANRSFNAFMNNVLKYSKQEDCINCPVEFKSTQQFSYRNILGEIPVCAPANNYQQANNFPNNMPVQNISNMLVNFPFIPIISPSINNHYLESPLYFNPYFRSYYPNNSLPLNSNNPYVFNMPSSNIDANYSSNKNINIYPLRNPHLQNTHMNIPLSSCLSPNMNYNINNNSLNMIGNPNLPNSNINIPTYPPEFVLMNPQKYSNSQPAHAPFFPQYQYQNYYTPSHGMNHT</sequence>
<dbReference type="Pfam" id="PF06741">
    <property type="entry name" value="LsmAD"/>
    <property type="match status" value="1"/>
</dbReference>
<dbReference type="Pfam" id="PF14438">
    <property type="entry name" value="SM-ATX"/>
    <property type="match status" value="1"/>
</dbReference>
<feature type="compositionally biased region" description="Polar residues" evidence="1">
    <location>
        <begin position="419"/>
        <end position="432"/>
    </location>
</feature>
<dbReference type="GO" id="GO:0034063">
    <property type="term" value="P:stress granule assembly"/>
    <property type="evidence" value="ECO:0007669"/>
    <property type="project" value="TreeGrafter"/>
</dbReference>
<evidence type="ECO:0000256" key="1">
    <source>
        <dbReference type="SAM" id="MobiDB-lite"/>
    </source>
</evidence>
<dbReference type="PANTHER" id="PTHR12854">
    <property type="entry name" value="ATAXIN 2-RELATED"/>
    <property type="match status" value="1"/>
</dbReference>
<keyword evidence="4" id="KW-1185">Reference proteome</keyword>
<dbReference type="GeneID" id="39738087"/>
<feature type="region of interest" description="Disordered" evidence="1">
    <location>
        <begin position="294"/>
        <end position="321"/>
    </location>
</feature>
<feature type="region of interest" description="Disordered" evidence="1">
    <location>
        <begin position="419"/>
        <end position="441"/>
    </location>
</feature>
<feature type="compositionally biased region" description="Low complexity" evidence="1">
    <location>
        <begin position="295"/>
        <end position="321"/>
    </location>
</feature>
<dbReference type="RefSeq" id="XP_028535802.1">
    <property type="nucleotide sequence ID" value="XM_028678681.1"/>
</dbReference>
<dbReference type="InterPro" id="IPR009604">
    <property type="entry name" value="LsmAD_domain"/>
</dbReference>
<proteinExistence type="predicted"/>
<gene>
    <name evidence="3" type="ORF">PRELSG_1315400</name>
</gene>
<dbReference type="GO" id="GO:0010494">
    <property type="term" value="C:cytoplasmic stress granule"/>
    <property type="evidence" value="ECO:0007669"/>
    <property type="project" value="TreeGrafter"/>
</dbReference>
<dbReference type="Proteomes" id="UP000220158">
    <property type="component" value="Chromosome 13"/>
</dbReference>
<dbReference type="OrthoDB" id="2275718at2759"/>
<organism evidence="3 4">
    <name type="scientific">Plasmodium relictum</name>
    <dbReference type="NCBI Taxonomy" id="85471"/>
    <lineage>
        <taxon>Eukaryota</taxon>
        <taxon>Sar</taxon>
        <taxon>Alveolata</taxon>
        <taxon>Apicomplexa</taxon>
        <taxon>Aconoidasida</taxon>
        <taxon>Haemosporida</taxon>
        <taxon>Plasmodiidae</taxon>
        <taxon>Plasmodium</taxon>
        <taxon>Plasmodium (Haemamoeba)</taxon>
    </lineage>
</organism>
<evidence type="ECO:0000313" key="3">
    <source>
        <dbReference type="EMBL" id="CRH03795.1"/>
    </source>
</evidence>
<dbReference type="InterPro" id="IPR025852">
    <property type="entry name" value="SM_dom_ATX"/>
</dbReference>